<dbReference type="EMBL" id="AKQI01000004">
    <property type="protein sequence ID" value="EJC32881.1"/>
    <property type="molecule type" value="Genomic_DNA"/>
</dbReference>
<dbReference type="Proteomes" id="UP000003392">
    <property type="component" value="Unassembled WGS sequence"/>
</dbReference>
<protein>
    <submittedName>
        <fullName evidence="1">Uncharacterized protein</fullName>
    </submittedName>
</protein>
<gene>
    <name evidence="1" type="ORF">HPHPP13B_0617</name>
</gene>
<dbReference type="RefSeq" id="WP_000833658.1">
    <property type="nucleotide sequence ID" value="NZ_AKQI01000004.1"/>
</dbReference>
<evidence type="ECO:0000313" key="2">
    <source>
        <dbReference type="Proteomes" id="UP000003392"/>
    </source>
</evidence>
<dbReference type="AlphaFoldDB" id="A0ABC9QSH3"/>
<sequence length="85" mass="9634">MKSARYCLEFVNLGGLLRQGEYLGKANSKMIASNILAKVFTIRLLSHEKRNILNLSLQINRSKNMPSSIKKQKSLNQAQVWELSA</sequence>
<name>A0ABC9QSH3_HELPX</name>
<accession>A0ABC9QSH3</accession>
<comment type="caution">
    <text evidence="1">The sequence shown here is derived from an EMBL/GenBank/DDBJ whole genome shotgun (WGS) entry which is preliminary data.</text>
</comment>
<organism evidence="1 2">
    <name type="scientific">Helicobacter pylori Hp P-13b</name>
    <dbReference type="NCBI Taxonomy" id="992107"/>
    <lineage>
        <taxon>Bacteria</taxon>
        <taxon>Pseudomonadati</taxon>
        <taxon>Campylobacterota</taxon>
        <taxon>Epsilonproteobacteria</taxon>
        <taxon>Campylobacterales</taxon>
        <taxon>Helicobacteraceae</taxon>
        <taxon>Helicobacter</taxon>
    </lineage>
</organism>
<reference evidence="1 2" key="1">
    <citation type="submission" date="2012-05" db="EMBL/GenBank/DDBJ databases">
        <title>Genome sequence of Helicobacter pylori Hp P-13b.</title>
        <authorList>
            <person name="Blanchard T.G."/>
            <person name="Czinn S.J."/>
            <person name="McCracken C."/>
            <person name="Abolude K."/>
            <person name="Maroo A."/>
            <person name="Santana-Cruz I."/>
            <person name="Tallon L.J."/>
            <person name="Ficke F.W.F."/>
        </authorList>
    </citation>
    <scope>NUCLEOTIDE SEQUENCE [LARGE SCALE GENOMIC DNA]</scope>
    <source>
        <strain evidence="1 2">Hp P-13b</strain>
    </source>
</reference>
<evidence type="ECO:0000313" key="1">
    <source>
        <dbReference type="EMBL" id="EJC32881.1"/>
    </source>
</evidence>
<proteinExistence type="predicted"/>